<keyword evidence="4" id="KW-1185">Reference proteome</keyword>
<reference evidence="3" key="2">
    <citation type="submission" date="2020-09" db="EMBL/GenBank/DDBJ databases">
        <authorList>
            <person name="Sun Q."/>
            <person name="Zhou Y."/>
        </authorList>
    </citation>
    <scope>NUCLEOTIDE SEQUENCE</scope>
    <source>
        <strain evidence="3">CGMCC 1.15758</strain>
    </source>
</reference>
<dbReference type="Proteomes" id="UP000636949">
    <property type="component" value="Unassembled WGS sequence"/>
</dbReference>
<dbReference type="InterPro" id="IPR036390">
    <property type="entry name" value="WH_DNA-bd_sf"/>
</dbReference>
<dbReference type="Pfam" id="PF21205">
    <property type="entry name" value="Rep3_C"/>
    <property type="match status" value="1"/>
</dbReference>
<protein>
    <recommendedName>
        <fullName evidence="2">Initiator Rep protein WH1 domain-containing protein</fullName>
    </recommendedName>
</protein>
<gene>
    <name evidence="3" type="ORF">GCM10010995_27450</name>
</gene>
<dbReference type="GO" id="GO:0006270">
    <property type="term" value="P:DNA replication initiation"/>
    <property type="evidence" value="ECO:0007669"/>
    <property type="project" value="InterPro"/>
</dbReference>
<dbReference type="Gene3D" id="1.10.10.10">
    <property type="entry name" value="Winged helix-like DNA-binding domain superfamily/Winged helix DNA-binding domain"/>
    <property type="match status" value="2"/>
</dbReference>
<evidence type="ECO:0000259" key="2">
    <source>
        <dbReference type="Pfam" id="PF01051"/>
    </source>
</evidence>
<proteinExistence type="inferred from homology"/>
<evidence type="ECO:0000313" key="3">
    <source>
        <dbReference type="EMBL" id="GGG08410.1"/>
    </source>
</evidence>
<comment type="caution">
    <text evidence="3">The sequence shown here is derived from an EMBL/GenBank/DDBJ whole genome shotgun (WGS) entry which is preliminary data.</text>
</comment>
<dbReference type="Pfam" id="PF01051">
    <property type="entry name" value="Rep3_N"/>
    <property type="match status" value="1"/>
</dbReference>
<dbReference type="SUPFAM" id="SSF46785">
    <property type="entry name" value="Winged helix' DNA-binding domain"/>
    <property type="match status" value="2"/>
</dbReference>
<accession>A0A8J2Z6Y6</accession>
<organism evidence="3 4">
    <name type="scientific">Cysteiniphilum litorale</name>
    <dbReference type="NCBI Taxonomy" id="2056700"/>
    <lineage>
        <taxon>Bacteria</taxon>
        <taxon>Pseudomonadati</taxon>
        <taxon>Pseudomonadota</taxon>
        <taxon>Gammaproteobacteria</taxon>
        <taxon>Thiotrichales</taxon>
        <taxon>Fastidiosibacteraceae</taxon>
        <taxon>Cysteiniphilum</taxon>
    </lineage>
</organism>
<dbReference type="GO" id="GO:0003887">
    <property type="term" value="F:DNA-directed DNA polymerase activity"/>
    <property type="evidence" value="ECO:0007669"/>
    <property type="project" value="InterPro"/>
</dbReference>
<dbReference type="AlphaFoldDB" id="A0A8J2Z6Y6"/>
<reference evidence="3" key="1">
    <citation type="journal article" date="2014" name="Int. J. Syst. Evol. Microbiol.">
        <title>Complete genome sequence of Corynebacterium casei LMG S-19264T (=DSM 44701T), isolated from a smear-ripened cheese.</title>
        <authorList>
            <consortium name="US DOE Joint Genome Institute (JGI-PGF)"/>
            <person name="Walter F."/>
            <person name="Albersmeier A."/>
            <person name="Kalinowski J."/>
            <person name="Ruckert C."/>
        </authorList>
    </citation>
    <scope>NUCLEOTIDE SEQUENCE</scope>
    <source>
        <strain evidence="3">CGMCC 1.15758</strain>
    </source>
</reference>
<comment type="similarity">
    <text evidence="1">Belongs to the initiator RepB protein family.</text>
</comment>
<dbReference type="InterPro" id="IPR036388">
    <property type="entry name" value="WH-like_DNA-bd_sf"/>
</dbReference>
<dbReference type="InterPro" id="IPR000525">
    <property type="entry name" value="Initiator_Rep_WH1"/>
</dbReference>
<name>A0A8J2Z6Y6_9GAMM</name>
<sequence>MTLHYIGYHNKMSDLKIVKDNCLIDNFVFNATELELQIINYAVAITNPYWDNNDLVYRISIPELVEIYGSKLNNRAWQQYKDALLRLQIRTYSYFQDDNKHTIPLIKMVTENIKDKTYLEFRFSEYIQNRIQNLKGLFTKYDIDNISMFSSRYAFMLYEFFKMKILQNDGMYHQKISVEDFKINLGLENKYSIFRNLKIKVLDISKTQINRHSDIRVNYEVIKTGRTPTHIKFTAQYKKGKEPHVKLDNQPETDILELEASQPHADAHLTKEKPVIDREMTKQRLKELKENLGMKSKVKQ</sequence>
<dbReference type="EMBL" id="BMJS01000069">
    <property type="protein sequence ID" value="GGG08410.1"/>
    <property type="molecule type" value="Genomic_DNA"/>
</dbReference>
<evidence type="ECO:0000256" key="1">
    <source>
        <dbReference type="ARBA" id="ARBA00038283"/>
    </source>
</evidence>
<feature type="domain" description="Initiator Rep protein WH1" evidence="2">
    <location>
        <begin position="16"/>
        <end position="162"/>
    </location>
</feature>
<evidence type="ECO:0000313" key="4">
    <source>
        <dbReference type="Proteomes" id="UP000636949"/>
    </source>
</evidence>